<proteinExistence type="inferred from homology"/>
<name>A0A3D8J9Y1_9HELI</name>
<keyword evidence="9" id="KW-1185">Reference proteome</keyword>
<comment type="subunit">
    <text evidence="5">Self-interacts. Interacts with FtsZ.</text>
</comment>
<comment type="function">
    <text evidence="5 6">Cell division protein that is involved in the assembly of the Z ring. May serve as a membrane anchor for the Z ring.</text>
</comment>
<keyword evidence="4 5" id="KW-0131">Cell cycle</keyword>
<dbReference type="Pfam" id="PF02491">
    <property type="entry name" value="SHS2_FTSA"/>
    <property type="match status" value="1"/>
</dbReference>
<gene>
    <name evidence="5 8" type="primary">ftsA</name>
    <name evidence="8" type="ORF">CQA57_03195</name>
</gene>
<dbReference type="PIRSF" id="PIRSF003101">
    <property type="entry name" value="FtsA"/>
    <property type="match status" value="1"/>
</dbReference>
<dbReference type="Pfam" id="PF14450">
    <property type="entry name" value="FtsA"/>
    <property type="match status" value="2"/>
</dbReference>
<evidence type="ECO:0000256" key="6">
    <source>
        <dbReference type="PIRNR" id="PIRNR003101"/>
    </source>
</evidence>
<keyword evidence="1 5" id="KW-1003">Cell membrane</keyword>
<evidence type="ECO:0000313" key="9">
    <source>
        <dbReference type="Proteomes" id="UP000256695"/>
    </source>
</evidence>
<dbReference type="Proteomes" id="UP000256695">
    <property type="component" value="Unassembled WGS sequence"/>
</dbReference>
<dbReference type="PANTHER" id="PTHR32432">
    <property type="entry name" value="CELL DIVISION PROTEIN FTSA-RELATED"/>
    <property type="match status" value="1"/>
</dbReference>
<dbReference type="Gene3D" id="3.30.1490.110">
    <property type="match status" value="1"/>
</dbReference>
<dbReference type="OrthoDB" id="9810567at2"/>
<feature type="domain" description="SHS2" evidence="7">
    <location>
        <begin position="5"/>
        <end position="193"/>
    </location>
</feature>
<dbReference type="AlphaFoldDB" id="A0A3D8J9Y1"/>
<evidence type="ECO:0000259" key="7">
    <source>
        <dbReference type="SMART" id="SM00842"/>
    </source>
</evidence>
<dbReference type="NCBIfam" id="TIGR01174">
    <property type="entry name" value="ftsA"/>
    <property type="match status" value="1"/>
</dbReference>
<dbReference type="RefSeq" id="WP_115578792.1">
    <property type="nucleotide sequence ID" value="NZ_NXLX01000005.1"/>
</dbReference>
<evidence type="ECO:0000256" key="3">
    <source>
        <dbReference type="ARBA" id="ARBA00023136"/>
    </source>
</evidence>
<keyword evidence="3 5" id="KW-0472">Membrane</keyword>
<dbReference type="EMBL" id="NXLX01000005">
    <property type="protein sequence ID" value="RDU74110.1"/>
    <property type="molecule type" value="Genomic_DNA"/>
</dbReference>
<comment type="caution">
    <text evidence="8">The sequence shown here is derived from an EMBL/GenBank/DDBJ whole genome shotgun (WGS) entry which is preliminary data.</text>
</comment>
<evidence type="ECO:0000256" key="2">
    <source>
        <dbReference type="ARBA" id="ARBA00022618"/>
    </source>
</evidence>
<dbReference type="InterPro" id="IPR003494">
    <property type="entry name" value="SHS2_FtsA"/>
</dbReference>
<keyword evidence="2 5" id="KW-0132">Cell division</keyword>
<protein>
    <recommendedName>
        <fullName evidence="5 6">Cell division protein FtsA</fullName>
    </recommendedName>
</protein>
<comment type="similarity">
    <text evidence="5 6">Belongs to the FtsA/MreB family.</text>
</comment>
<dbReference type="Gene3D" id="3.30.420.40">
    <property type="match status" value="2"/>
</dbReference>
<dbReference type="InterPro" id="IPR050696">
    <property type="entry name" value="FtsA/MreB"/>
</dbReference>
<dbReference type="GO" id="GO:0032153">
    <property type="term" value="C:cell division site"/>
    <property type="evidence" value="ECO:0007669"/>
    <property type="project" value="UniProtKB-UniRule"/>
</dbReference>
<dbReference type="GO" id="GO:0009898">
    <property type="term" value="C:cytoplasmic side of plasma membrane"/>
    <property type="evidence" value="ECO:0007669"/>
    <property type="project" value="UniProtKB-UniRule"/>
</dbReference>
<dbReference type="SUPFAM" id="SSF53067">
    <property type="entry name" value="Actin-like ATPase domain"/>
    <property type="match status" value="2"/>
</dbReference>
<dbReference type="PANTHER" id="PTHR32432:SF4">
    <property type="entry name" value="CELL DIVISION PROTEIN FTSA"/>
    <property type="match status" value="1"/>
</dbReference>
<organism evidence="8 9">
    <name type="scientific">Helicobacter anseris</name>
    <dbReference type="NCBI Taxonomy" id="375926"/>
    <lineage>
        <taxon>Bacteria</taxon>
        <taxon>Pseudomonadati</taxon>
        <taxon>Campylobacterota</taxon>
        <taxon>Epsilonproteobacteria</taxon>
        <taxon>Campylobacterales</taxon>
        <taxon>Helicobacteraceae</taxon>
        <taxon>Helicobacter</taxon>
    </lineage>
</organism>
<evidence type="ECO:0000256" key="4">
    <source>
        <dbReference type="ARBA" id="ARBA00023306"/>
    </source>
</evidence>
<dbReference type="HAMAP" id="MF_02033">
    <property type="entry name" value="FtsA"/>
    <property type="match status" value="1"/>
</dbReference>
<dbReference type="CDD" id="cd24048">
    <property type="entry name" value="ASKHA_NBD_FtsA"/>
    <property type="match status" value="1"/>
</dbReference>
<sequence length="460" mass="50617">MDNKILAIDIGSSKICVAIAEIRNEEPKIIGFGTQKSQGIKKGTIVNIELASQAIRNALIDAKRMADAENITKAIVSISSSYTKSLDSSGVVSIANGGEITIKEISRALETALYNSTIPTECEVIHILPYKFKLDDQDFIEDPDGMTGSRLEVFTHIITAKKAILENLKKVVRLAGVEVENIVLSPYASSIATLLEDEKELGVACIDMGGSTCETMIYLGSSMRYNHFLGVGSQHITSDIAEAIHTSISAAEEIKIKYADPKYDENDEMNGKSLEVPSMGTTKKHHVSLAAIQKVVSMRVVETFNILSQAIKRSGLEDQIGTLVLTGGMSKMTNILKIAEVFFRIPIRIAKPIAIDSVLPEALQDESNATIIGLILYGMGKHTNYERDSQKNIRYKKCRNVHNLELSKNDEISHTDLRNLGGNFKKSEESVEKIDIIVAQNQKDDSKVLQFIKKIANKIF</sequence>
<comment type="subcellular location">
    <subcellularLocation>
        <location evidence="5">Cell membrane</location>
        <topology evidence="5">Peripheral membrane protein</topology>
        <orientation evidence="5">Cytoplasmic side</orientation>
    </subcellularLocation>
    <text evidence="5">Localizes to the Z ring in an FtsZ-dependent manner. Targeted to the membrane through a conserved C-terminal amphipathic helix.</text>
</comment>
<evidence type="ECO:0000313" key="8">
    <source>
        <dbReference type="EMBL" id="RDU74110.1"/>
    </source>
</evidence>
<dbReference type="SMART" id="SM00842">
    <property type="entry name" value="FtsA"/>
    <property type="match status" value="1"/>
</dbReference>
<reference evidence="8 9" key="1">
    <citation type="submission" date="2018-04" db="EMBL/GenBank/DDBJ databases">
        <title>Novel Campyloabacter and Helicobacter Species and Strains.</title>
        <authorList>
            <person name="Mannion A.J."/>
            <person name="Shen Z."/>
            <person name="Fox J.G."/>
        </authorList>
    </citation>
    <scope>NUCLEOTIDE SEQUENCE [LARGE SCALE GENOMIC DNA]</scope>
    <source>
        <strain evidence="8 9">MIT 04-9362</strain>
    </source>
</reference>
<dbReference type="InterPro" id="IPR043129">
    <property type="entry name" value="ATPase_NBD"/>
</dbReference>
<dbReference type="GO" id="GO:0043093">
    <property type="term" value="P:FtsZ-dependent cytokinesis"/>
    <property type="evidence" value="ECO:0007669"/>
    <property type="project" value="UniProtKB-UniRule"/>
</dbReference>
<evidence type="ECO:0000256" key="5">
    <source>
        <dbReference type="HAMAP-Rule" id="MF_02033"/>
    </source>
</evidence>
<evidence type="ECO:0000256" key="1">
    <source>
        <dbReference type="ARBA" id="ARBA00022475"/>
    </source>
</evidence>
<accession>A0A3D8J9Y1</accession>
<dbReference type="InterPro" id="IPR020823">
    <property type="entry name" value="Cell_div_FtsA"/>
</dbReference>